<evidence type="ECO:0000313" key="3">
    <source>
        <dbReference type="Proteomes" id="UP000008281"/>
    </source>
</evidence>
<dbReference type="Pfam" id="PF07735">
    <property type="entry name" value="FBA_2"/>
    <property type="match status" value="1"/>
</dbReference>
<dbReference type="InParanoid" id="E3N5H7"/>
<dbReference type="PANTHER" id="PTHR21503:SF8">
    <property type="entry name" value="F-BOX ASSOCIATED DOMAIN-CONTAINING PROTEIN-RELATED"/>
    <property type="match status" value="1"/>
</dbReference>
<accession>E3N5H7</accession>
<reference evidence="2" key="1">
    <citation type="submission" date="2007-07" db="EMBL/GenBank/DDBJ databases">
        <title>PCAP assembly of the Caenorhabditis remanei genome.</title>
        <authorList>
            <consortium name="The Caenorhabditis remanei Sequencing Consortium"/>
            <person name="Wilson R.K."/>
        </authorList>
    </citation>
    <scope>NUCLEOTIDE SEQUENCE [LARGE SCALE GENOMIC DNA]</scope>
    <source>
        <strain evidence="2">PB4641</strain>
    </source>
</reference>
<feature type="domain" description="F-box" evidence="1">
    <location>
        <begin position="3"/>
        <end position="52"/>
    </location>
</feature>
<sequence length="337" mass="39487">MQALPILKLPILVLRKILRTIYIDTVFPISLCSRKMYHLVKNFRDKSVTLRLEIYGESSSVRVVTPNGYHHKVNVMSRDKEKSGNLERVNINGHLVPIDRSRKHHRGWETYWDDKVEGLQSLMEYISDLFGIKNETKITVSPDTMRLLDVLKERQRNDYELYQYHRLSEKESHFILENYPAKVIRIAGLPDNFPIGKYLQTIDSLCVGTKVSITLDDLLSMNCVELVLSENRFTGTEINQILQHWAIGGFKRLKYLRLDVEYFNMHRVLEELTHTRMTEKREYKSIVFRSNTDPSTTFSDRDSIITRNDGVVASFQYNEQSDRVQFGVWPDSEGNEY</sequence>
<dbReference type="InterPro" id="IPR012885">
    <property type="entry name" value="F-box_Sdz-33"/>
</dbReference>
<dbReference type="PROSITE" id="PS50181">
    <property type="entry name" value="FBOX"/>
    <property type="match status" value="1"/>
</dbReference>
<dbReference type="PANTHER" id="PTHR21503">
    <property type="entry name" value="F-BOX-CONTAINING HYPOTHETICAL PROTEIN C.ELEGANS"/>
    <property type="match status" value="1"/>
</dbReference>
<organism evidence="3">
    <name type="scientific">Caenorhabditis remanei</name>
    <name type="common">Caenorhabditis vulgaris</name>
    <dbReference type="NCBI Taxonomy" id="31234"/>
    <lineage>
        <taxon>Eukaryota</taxon>
        <taxon>Metazoa</taxon>
        <taxon>Ecdysozoa</taxon>
        <taxon>Nematoda</taxon>
        <taxon>Chromadorea</taxon>
        <taxon>Rhabditida</taxon>
        <taxon>Rhabditina</taxon>
        <taxon>Rhabditomorpha</taxon>
        <taxon>Rhabditoidea</taxon>
        <taxon>Rhabditidae</taxon>
        <taxon>Peloderinae</taxon>
        <taxon>Caenorhabditis</taxon>
    </lineage>
</organism>
<protein>
    <recommendedName>
        <fullName evidence="1">F-box domain-containing protein</fullName>
    </recommendedName>
</protein>
<dbReference type="AlphaFoldDB" id="E3N5H7"/>
<dbReference type="InterPro" id="IPR001810">
    <property type="entry name" value="F-box_dom"/>
</dbReference>
<dbReference type="HOGENOM" id="CLU_028840_4_0_1"/>
<proteinExistence type="predicted"/>
<evidence type="ECO:0000313" key="2">
    <source>
        <dbReference type="EMBL" id="EFO87201.1"/>
    </source>
</evidence>
<keyword evidence="3" id="KW-1185">Reference proteome</keyword>
<name>E3N5H7_CAERE</name>
<dbReference type="Proteomes" id="UP000008281">
    <property type="component" value="Unassembled WGS sequence"/>
</dbReference>
<gene>
    <name evidence="2" type="ORF">CRE_27814</name>
</gene>
<evidence type="ECO:0000259" key="1">
    <source>
        <dbReference type="PROSITE" id="PS50181"/>
    </source>
</evidence>
<dbReference type="EMBL" id="DS268532">
    <property type="protein sequence ID" value="EFO87201.1"/>
    <property type="molecule type" value="Genomic_DNA"/>
</dbReference>